<feature type="transmembrane region" description="Helical" evidence="8">
    <location>
        <begin position="248"/>
        <end position="266"/>
    </location>
</feature>
<keyword evidence="5 8" id="KW-0812">Transmembrane</keyword>
<gene>
    <name evidence="9" type="ORF">FYJ35_03530</name>
</gene>
<feature type="transmembrane region" description="Helical" evidence="8">
    <location>
        <begin position="50"/>
        <end position="77"/>
    </location>
</feature>
<evidence type="ECO:0000256" key="3">
    <source>
        <dbReference type="ARBA" id="ARBA00022475"/>
    </source>
</evidence>
<evidence type="ECO:0000256" key="7">
    <source>
        <dbReference type="ARBA" id="ARBA00023136"/>
    </source>
</evidence>
<evidence type="ECO:0000256" key="1">
    <source>
        <dbReference type="ARBA" id="ARBA00004651"/>
    </source>
</evidence>
<keyword evidence="6 8" id="KW-1133">Transmembrane helix</keyword>
<dbReference type="CDD" id="cd06579">
    <property type="entry name" value="TM_PBP1_transp_AraH_like"/>
    <property type="match status" value="1"/>
</dbReference>
<dbReference type="GO" id="GO:0022857">
    <property type="term" value="F:transmembrane transporter activity"/>
    <property type="evidence" value="ECO:0007669"/>
    <property type="project" value="InterPro"/>
</dbReference>
<dbReference type="PANTHER" id="PTHR32196">
    <property type="entry name" value="ABC TRANSPORTER PERMEASE PROTEIN YPHD-RELATED-RELATED"/>
    <property type="match status" value="1"/>
</dbReference>
<dbReference type="InterPro" id="IPR001851">
    <property type="entry name" value="ABC_transp_permease"/>
</dbReference>
<dbReference type="AlphaFoldDB" id="A0A6L5X1A0"/>
<dbReference type="GO" id="GO:0005886">
    <property type="term" value="C:plasma membrane"/>
    <property type="evidence" value="ECO:0007669"/>
    <property type="project" value="UniProtKB-SubCell"/>
</dbReference>
<feature type="transmembrane region" description="Helical" evidence="8">
    <location>
        <begin position="172"/>
        <end position="192"/>
    </location>
</feature>
<comment type="subcellular location">
    <subcellularLocation>
        <location evidence="1">Cell membrane</location>
        <topology evidence="1">Multi-pass membrane protein</topology>
    </subcellularLocation>
</comment>
<keyword evidence="4" id="KW-0997">Cell inner membrane</keyword>
<evidence type="ECO:0000256" key="6">
    <source>
        <dbReference type="ARBA" id="ARBA00022989"/>
    </source>
</evidence>
<protein>
    <submittedName>
        <fullName evidence="9">ABC transporter permease</fullName>
    </submittedName>
</protein>
<feature type="transmembrane region" description="Helical" evidence="8">
    <location>
        <begin position="305"/>
        <end position="324"/>
    </location>
</feature>
<keyword evidence="2" id="KW-0813">Transport</keyword>
<proteinExistence type="predicted"/>
<dbReference type="RefSeq" id="WP_154523224.1">
    <property type="nucleotide sequence ID" value="NZ_VULZ01000002.1"/>
</dbReference>
<feature type="transmembrane region" description="Helical" evidence="8">
    <location>
        <begin position="98"/>
        <end position="123"/>
    </location>
</feature>
<organism evidence="9 10">
    <name type="scientific">Porcincola intestinalis</name>
    <dbReference type="NCBI Taxonomy" id="2606632"/>
    <lineage>
        <taxon>Bacteria</taxon>
        <taxon>Bacillati</taxon>
        <taxon>Bacillota</taxon>
        <taxon>Clostridia</taxon>
        <taxon>Lachnospirales</taxon>
        <taxon>Lachnospiraceae</taxon>
        <taxon>Porcincola</taxon>
    </lineage>
</organism>
<accession>A0A6L5X1A0</accession>
<dbReference type="PANTHER" id="PTHR32196:SF21">
    <property type="entry name" value="ABC TRANSPORTER PERMEASE PROTEIN YPHD-RELATED"/>
    <property type="match status" value="1"/>
</dbReference>
<keyword evidence="3" id="KW-1003">Cell membrane</keyword>
<evidence type="ECO:0000256" key="8">
    <source>
        <dbReference type="SAM" id="Phobius"/>
    </source>
</evidence>
<keyword evidence="7 8" id="KW-0472">Membrane</keyword>
<keyword evidence="10" id="KW-1185">Reference proteome</keyword>
<feature type="transmembrane region" description="Helical" evidence="8">
    <location>
        <begin position="12"/>
        <end position="30"/>
    </location>
</feature>
<evidence type="ECO:0000256" key="2">
    <source>
        <dbReference type="ARBA" id="ARBA00022448"/>
    </source>
</evidence>
<dbReference type="EMBL" id="VULZ01000002">
    <property type="protein sequence ID" value="MSS14121.1"/>
    <property type="molecule type" value="Genomic_DNA"/>
</dbReference>
<reference evidence="9 10" key="1">
    <citation type="submission" date="2019-08" db="EMBL/GenBank/DDBJ databases">
        <title>In-depth cultivation of the pig gut microbiome towards novel bacterial diversity and tailored functional studies.</title>
        <authorList>
            <person name="Wylensek D."/>
            <person name="Hitch T.C.A."/>
            <person name="Clavel T."/>
        </authorList>
    </citation>
    <scope>NUCLEOTIDE SEQUENCE [LARGE SCALE GENOMIC DNA]</scope>
    <source>
        <strain evidence="9 10">Oil+RF-744-WCA-WT-11</strain>
    </source>
</reference>
<sequence>MKKTAVRSFDPDVAKMLAITIVIFVIMVVLNGNFAKSSNLTSMCYQLPELGLYSLAMMMVMLTGGIDLSVVSIGNLSAILAAKIMKYATTNGFSGIKLFCFVILGIIVALCVGCFFGAINGLVVSKIKIVPMLATMATSEIIEGISIILTQGHSVNGAPEQFTRYGATTLAAIPYSMWILILVIMFTAFLLHRTRFGFEAKMVGSNPKASHFTGMNTSQVYTKAYLYSGVVSSICGIMILMRTNAAKADYAVTYVMQAILCAVLGATNPNGGHAKVTCMVLALLSLQFLSSGFNMMHLSSYFKEFTWGLLLIAVLALNFLTDYIRQKKGQHKAVQTTGSAAS</sequence>
<comment type="caution">
    <text evidence="9">The sequence shown here is derived from an EMBL/GenBank/DDBJ whole genome shotgun (WGS) entry which is preliminary data.</text>
</comment>
<dbReference type="Proteomes" id="UP000481852">
    <property type="component" value="Unassembled WGS sequence"/>
</dbReference>
<feature type="transmembrane region" description="Helical" evidence="8">
    <location>
        <begin position="278"/>
        <end position="299"/>
    </location>
</feature>
<dbReference type="Pfam" id="PF02653">
    <property type="entry name" value="BPD_transp_2"/>
    <property type="match status" value="1"/>
</dbReference>
<name>A0A6L5X1A0_9FIRM</name>
<evidence type="ECO:0000313" key="9">
    <source>
        <dbReference type="EMBL" id="MSS14121.1"/>
    </source>
</evidence>
<evidence type="ECO:0000313" key="10">
    <source>
        <dbReference type="Proteomes" id="UP000481852"/>
    </source>
</evidence>
<feature type="transmembrane region" description="Helical" evidence="8">
    <location>
        <begin position="224"/>
        <end position="242"/>
    </location>
</feature>
<evidence type="ECO:0000256" key="4">
    <source>
        <dbReference type="ARBA" id="ARBA00022519"/>
    </source>
</evidence>
<evidence type="ECO:0000256" key="5">
    <source>
        <dbReference type="ARBA" id="ARBA00022692"/>
    </source>
</evidence>